<reference evidence="1" key="2">
    <citation type="journal article" date="2015" name="Data Brief">
        <title>Shoot transcriptome of the giant reed, Arundo donax.</title>
        <authorList>
            <person name="Barrero R.A."/>
            <person name="Guerrero F.D."/>
            <person name="Moolhuijzen P."/>
            <person name="Goolsby J.A."/>
            <person name="Tidwell J."/>
            <person name="Bellgard S.E."/>
            <person name="Bellgard M.I."/>
        </authorList>
    </citation>
    <scope>NUCLEOTIDE SEQUENCE</scope>
    <source>
        <tissue evidence="1">Shoot tissue taken approximately 20 cm above the soil surface</tissue>
    </source>
</reference>
<name>A0A0A9FPG8_ARUDO</name>
<proteinExistence type="predicted"/>
<accession>A0A0A9FPG8</accession>
<evidence type="ECO:0000313" key="1">
    <source>
        <dbReference type="EMBL" id="JAE12201.1"/>
    </source>
</evidence>
<dbReference type="AlphaFoldDB" id="A0A0A9FPG8"/>
<protein>
    <submittedName>
        <fullName evidence="1">Uncharacterized protein</fullName>
    </submittedName>
</protein>
<organism evidence="1">
    <name type="scientific">Arundo donax</name>
    <name type="common">Giant reed</name>
    <name type="synonym">Donax arundinaceus</name>
    <dbReference type="NCBI Taxonomy" id="35708"/>
    <lineage>
        <taxon>Eukaryota</taxon>
        <taxon>Viridiplantae</taxon>
        <taxon>Streptophyta</taxon>
        <taxon>Embryophyta</taxon>
        <taxon>Tracheophyta</taxon>
        <taxon>Spermatophyta</taxon>
        <taxon>Magnoliopsida</taxon>
        <taxon>Liliopsida</taxon>
        <taxon>Poales</taxon>
        <taxon>Poaceae</taxon>
        <taxon>PACMAD clade</taxon>
        <taxon>Arundinoideae</taxon>
        <taxon>Arundineae</taxon>
        <taxon>Arundo</taxon>
    </lineage>
</organism>
<sequence length="19" mass="2363">MSKKTGWQWRPSCVLSRRR</sequence>
<reference evidence="1" key="1">
    <citation type="submission" date="2014-09" db="EMBL/GenBank/DDBJ databases">
        <authorList>
            <person name="Magalhaes I.L.F."/>
            <person name="Oliveira U."/>
            <person name="Santos F.R."/>
            <person name="Vidigal T.H.D.A."/>
            <person name="Brescovit A.D."/>
            <person name="Santos A.J."/>
        </authorList>
    </citation>
    <scope>NUCLEOTIDE SEQUENCE</scope>
    <source>
        <tissue evidence="1">Shoot tissue taken approximately 20 cm above the soil surface</tissue>
    </source>
</reference>
<dbReference type="EMBL" id="GBRH01185695">
    <property type="protein sequence ID" value="JAE12201.1"/>
    <property type="molecule type" value="Transcribed_RNA"/>
</dbReference>